<organism evidence="3 4">
    <name type="scientific">Kriegella aquimaris</name>
    <dbReference type="NCBI Taxonomy" id="192904"/>
    <lineage>
        <taxon>Bacteria</taxon>
        <taxon>Pseudomonadati</taxon>
        <taxon>Bacteroidota</taxon>
        <taxon>Flavobacteriia</taxon>
        <taxon>Flavobacteriales</taxon>
        <taxon>Flavobacteriaceae</taxon>
        <taxon>Kriegella</taxon>
    </lineage>
</organism>
<name>A0A1G9WV37_9FLAO</name>
<gene>
    <name evidence="3" type="ORF">SAMN04488514_11678</name>
</gene>
<dbReference type="Gene3D" id="3.30.360.10">
    <property type="entry name" value="Dihydrodipicolinate Reductase, domain 2"/>
    <property type="match status" value="1"/>
</dbReference>
<evidence type="ECO:0000313" key="3">
    <source>
        <dbReference type="EMBL" id="SDM88464.1"/>
    </source>
</evidence>
<accession>A0A1G9WV37</accession>
<evidence type="ECO:0000313" key="4">
    <source>
        <dbReference type="Proteomes" id="UP000199440"/>
    </source>
</evidence>
<dbReference type="InterPro" id="IPR000683">
    <property type="entry name" value="Gfo/Idh/MocA-like_OxRdtase_N"/>
</dbReference>
<dbReference type="InterPro" id="IPR050463">
    <property type="entry name" value="Gfo/Idh/MocA_oxidrdct_glycsds"/>
</dbReference>
<dbReference type="PANTHER" id="PTHR43818">
    <property type="entry name" value="BCDNA.GH03377"/>
    <property type="match status" value="1"/>
</dbReference>
<dbReference type="GO" id="GO:0000166">
    <property type="term" value="F:nucleotide binding"/>
    <property type="evidence" value="ECO:0007669"/>
    <property type="project" value="InterPro"/>
</dbReference>
<feature type="domain" description="Gfo/Idh/MocA-like oxidoreductase N-terminal" evidence="1">
    <location>
        <begin position="48"/>
        <end position="174"/>
    </location>
</feature>
<dbReference type="Gene3D" id="3.40.50.720">
    <property type="entry name" value="NAD(P)-binding Rossmann-like Domain"/>
    <property type="match status" value="1"/>
</dbReference>
<evidence type="ECO:0000259" key="1">
    <source>
        <dbReference type="Pfam" id="PF01408"/>
    </source>
</evidence>
<dbReference type="OrthoDB" id="127583at2"/>
<reference evidence="4" key="1">
    <citation type="submission" date="2016-10" db="EMBL/GenBank/DDBJ databases">
        <authorList>
            <person name="Varghese N."/>
            <person name="Submissions S."/>
        </authorList>
    </citation>
    <scope>NUCLEOTIDE SEQUENCE [LARGE SCALE GENOMIC DNA]</scope>
    <source>
        <strain evidence="4">DSM 19886</strain>
    </source>
</reference>
<keyword evidence="4" id="KW-1185">Reference proteome</keyword>
<dbReference type="Proteomes" id="UP000199440">
    <property type="component" value="Unassembled WGS sequence"/>
</dbReference>
<feature type="domain" description="GFO/IDH/MocA-like oxidoreductase" evidence="2">
    <location>
        <begin position="198"/>
        <end position="329"/>
    </location>
</feature>
<evidence type="ECO:0000259" key="2">
    <source>
        <dbReference type="Pfam" id="PF22725"/>
    </source>
</evidence>
<dbReference type="InterPro" id="IPR055170">
    <property type="entry name" value="GFO_IDH_MocA-like_dom"/>
</dbReference>
<dbReference type="Pfam" id="PF22725">
    <property type="entry name" value="GFO_IDH_MocA_C3"/>
    <property type="match status" value="1"/>
</dbReference>
<dbReference type="EMBL" id="FNGV01000016">
    <property type="protein sequence ID" value="SDM88464.1"/>
    <property type="molecule type" value="Genomic_DNA"/>
</dbReference>
<dbReference type="SUPFAM" id="SSF55347">
    <property type="entry name" value="Glyceraldehyde-3-phosphate dehydrogenase-like, C-terminal domain"/>
    <property type="match status" value="1"/>
</dbReference>
<sequence>MVKKKSKIEEETDRRAFIKKAGAATLFSATTLNMGFAAPLAFSTKNTLKVGLVGCGGRGTGAAAQALQADPDTVLYAMADIFEDRLKSSLEVLKKTHGQKVQVEKERQFIGFDAYQKLIDSGVDVVVLACPPGFRPNHLTAAIDAGKHVFYEKPVAVDAPGVRKVLAAAKKAKEKNLSMVSGFCFRYDLPKQALYGKVLAGEIGDIKSISATRNGGELWYKEKQPDWNDMQYHMRNWYYYNWLSGDFLVEMFVHSLDMMTWAMGGKMPLKATGTGGRQWRTDKKYGNIYDHFALEYDYDNGVKGYAFTRQQNGGSSQNSVDIMGTDGNAHYGGNRHEITGKNPWRYRGEGNDMYQAEHDALFKSIREGKGINDGEMAANSSLFGIMSRMAAYSGQTITWDEAMNSTKSLGPKDFNWDLEFKGPEIAVPGITQVLG</sequence>
<dbReference type="SUPFAM" id="SSF51735">
    <property type="entry name" value="NAD(P)-binding Rossmann-fold domains"/>
    <property type="match status" value="1"/>
</dbReference>
<dbReference type="STRING" id="192904.SAMN04488514_11678"/>
<proteinExistence type="predicted"/>
<dbReference type="AlphaFoldDB" id="A0A1G9WV37"/>
<dbReference type="InterPro" id="IPR036291">
    <property type="entry name" value="NAD(P)-bd_dom_sf"/>
</dbReference>
<dbReference type="RefSeq" id="WP_089894813.1">
    <property type="nucleotide sequence ID" value="NZ_FNGV01000016.1"/>
</dbReference>
<dbReference type="PANTHER" id="PTHR43818:SF5">
    <property type="entry name" value="OXIDOREDUCTASE FAMILY PROTEIN"/>
    <property type="match status" value="1"/>
</dbReference>
<protein>
    <submittedName>
        <fullName evidence="3">Predicted dehydrogenase</fullName>
    </submittedName>
</protein>
<dbReference type="Pfam" id="PF01408">
    <property type="entry name" value="GFO_IDH_MocA"/>
    <property type="match status" value="1"/>
</dbReference>